<dbReference type="PROSITE" id="PS51375">
    <property type="entry name" value="PPR"/>
    <property type="match status" value="2"/>
</dbReference>
<dbReference type="Pfam" id="PF20431">
    <property type="entry name" value="E_motif"/>
    <property type="match status" value="1"/>
</dbReference>
<evidence type="ECO:0000313" key="4">
    <source>
        <dbReference type="Proteomes" id="UP001327560"/>
    </source>
</evidence>
<dbReference type="NCBIfam" id="TIGR00756">
    <property type="entry name" value="PPR"/>
    <property type="match status" value="2"/>
</dbReference>
<dbReference type="EMBL" id="CP136896">
    <property type="protein sequence ID" value="WOL12958.1"/>
    <property type="molecule type" value="Genomic_DNA"/>
</dbReference>
<dbReference type="Gene3D" id="1.25.40.10">
    <property type="entry name" value="Tetratricopeptide repeat domain"/>
    <property type="match status" value="2"/>
</dbReference>
<name>A0AAQ3QKK5_9LILI</name>
<dbReference type="InterPro" id="IPR011990">
    <property type="entry name" value="TPR-like_helical_dom_sf"/>
</dbReference>
<sequence>MQSQIPRSNFTSSLFHRRSRTKTPSAAAKTLHAHLLRIHLLPHAAVDPKVLLLRPHPCDVSRWNSLLSALARHGFCSPTLRTFAIVNSLGLPPDSYSFCTVLTVSFSSKAADLGRQIHARAFRSGWISSIFVSGALIDCYARSLATGDASQLFDEMAVRNTVCVNSLLSGYVESQRWEEGLFLFRRMPELELDPDGFTLSAILRICADAPAVSLGLQVHAYLCRRSGLVSEDAFLTSSLLDMYGKCGLVGKARFVFELAGQEAMRDIVLWTSMLNAYGRNGQFAEVVETYENMLSLEIEPDEIALLAVLSACNHSGDVIKGLYYFESMWRVHKMVPGPEHYGCVVDMLCRVGNLPMAWKFANEMMLEKDYNGCSNLGVSVWGALLSACRDSGNIEIGQFAAKMALELDPNNAGIYAELSNLYASVGLWDKIGELREVMKVKGLRKDVGCSRLNA</sequence>
<dbReference type="PANTHER" id="PTHR47926">
    <property type="entry name" value="PENTATRICOPEPTIDE REPEAT-CONTAINING PROTEIN"/>
    <property type="match status" value="1"/>
</dbReference>
<dbReference type="AlphaFoldDB" id="A0AAQ3QKK5"/>
<dbReference type="InterPro" id="IPR046848">
    <property type="entry name" value="E_motif"/>
</dbReference>
<keyword evidence="4" id="KW-1185">Reference proteome</keyword>
<dbReference type="FunFam" id="1.25.40.10:FF:000755">
    <property type="entry name" value="Pentatricopeptide repeat-containing protein"/>
    <property type="match status" value="1"/>
</dbReference>
<dbReference type="GO" id="GO:0009451">
    <property type="term" value="P:RNA modification"/>
    <property type="evidence" value="ECO:0007669"/>
    <property type="project" value="InterPro"/>
</dbReference>
<dbReference type="FunFam" id="1.25.40.10:FF:000525">
    <property type="entry name" value="Pentatricopeptide (PPR) repeat-containing protein-like"/>
    <property type="match status" value="1"/>
</dbReference>
<dbReference type="Pfam" id="PF13041">
    <property type="entry name" value="PPR_2"/>
    <property type="match status" value="1"/>
</dbReference>
<evidence type="ECO:0000313" key="3">
    <source>
        <dbReference type="EMBL" id="WOL12958.1"/>
    </source>
</evidence>
<dbReference type="PANTHER" id="PTHR47926:SF386">
    <property type="entry name" value="PENTATRICOPEPTIDE REPEAT-CONTAINING PROTEIN"/>
    <property type="match status" value="1"/>
</dbReference>
<gene>
    <name evidence="3" type="ORF">Cni_G21727</name>
</gene>
<dbReference type="SUPFAM" id="SSF48452">
    <property type="entry name" value="TPR-like"/>
    <property type="match status" value="1"/>
</dbReference>
<dbReference type="GO" id="GO:0003723">
    <property type="term" value="F:RNA binding"/>
    <property type="evidence" value="ECO:0007669"/>
    <property type="project" value="InterPro"/>
</dbReference>
<organism evidence="3 4">
    <name type="scientific">Canna indica</name>
    <name type="common">Indian-shot</name>
    <dbReference type="NCBI Taxonomy" id="4628"/>
    <lineage>
        <taxon>Eukaryota</taxon>
        <taxon>Viridiplantae</taxon>
        <taxon>Streptophyta</taxon>
        <taxon>Embryophyta</taxon>
        <taxon>Tracheophyta</taxon>
        <taxon>Spermatophyta</taxon>
        <taxon>Magnoliopsida</taxon>
        <taxon>Liliopsida</taxon>
        <taxon>Zingiberales</taxon>
        <taxon>Cannaceae</taxon>
        <taxon>Canna</taxon>
    </lineage>
</organism>
<accession>A0AAQ3QKK5</accession>
<protein>
    <recommendedName>
        <fullName evidence="5">Pentatricopeptide repeat-containing protein</fullName>
    </recommendedName>
</protein>
<proteinExistence type="predicted"/>
<reference evidence="3 4" key="1">
    <citation type="submission" date="2023-10" db="EMBL/GenBank/DDBJ databases">
        <title>Chromosome-scale genome assembly provides insights into flower coloration mechanisms of Canna indica.</title>
        <authorList>
            <person name="Li C."/>
        </authorList>
    </citation>
    <scope>NUCLEOTIDE SEQUENCE [LARGE SCALE GENOMIC DNA]</scope>
    <source>
        <tissue evidence="3">Flower</tissue>
    </source>
</reference>
<evidence type="ECO:0000256" key="2">
    <source>
        <dbReference type="PROSITE-ProRule" id="PRU00708"/>
    </source>
</evidence>
<feature type="repeat" description="PPR" evidence="2">
    <location>
        <begin position="160"/>
        <end position="194"/>
    </location>
</feature>
<dbReference type="Proteomes" id="UP001327560">
    <property type="component" value="Chromosome 7"/>
</dbReference>
<dbReference type="Pfam" id="PF01535">
    <property type="entry name" value="PPR"/>
    <property type="match status" value="4"/>
</dbReference>
<evidence type="ECO:0000256" key="1">
    <source>
        <dbReference type="ARBA" id="ARBA00022737"/>
    </source>
</evidence>
<keyword evidence="1" id="KW-0677">Repeat</keyword>
<dbReference type="InterPro" id="IPR046960">
    <property type="entry name" value="PPR_At4g14850-like_plant"/>
</dbReference>
<feature type="repeat" description="PPR" evidence="2">
    <location>
        <begin position="266"/>
        <end position="300"/>
    </location>
</feature>
<evidence type="ECO:0008006" key="5">
    <source>
        <dbReference type="Google" id="ProtNLM"/>
    </source>
</evidence>
<dbReference type="InterPro" id="IPR002885">
    <property type="entry name" value="PPR_rpt"/>
</dbReference>